<organism evidence="1 2">
    <name type="scientific">Dendrolimus kikuchii</name>
    <dbReference type="NCBI Taxonomy" id="765133"/>
    <lineage>
        <taxon>Eukaryota</taxon>
        <taxon>Metazoa</taxon>
        <taxon>Ecdysozoa</taxon>
        <taxon>Arthropoda</taxon>
        <taxon>Hexapoda</taxon>
        <taxon>Insecta</taxon>
        <taxon>Pterygota</taxon>
        <taxon>Neoptera</taxon>
        <taxon>Endopterygota</taxon>
        <taxon>Lepidoptera</taxon>
        <taxon>Glossata</taxon>
        <taxon>Ditrysia</taxon>
        <taxon>Bombycoidea</taxon>
        <taxon>Lasiocampidae</taxon>
        <taxon>Dendrolimus</taxon>
    </lineage>
</organism>
<keyword evidence="2" id="KW-1185">Reference proteome</keyword>
<reference evidence="1 2" key="1">
    <citation type="journal article" date="2021" name="Front. Genet.">
        <title>Chromosome-Level Genome Assembly Reveals Significant Gene Expansion in the Toll and IMD Signaling Pathways of Dendrolimus kikuchii.</title>
        <authorList>
            <person name="Zhou J."/>
            <person name="Wu P."/>
            <person name="Xiong Z."/>
            <person name="Liu N."/>
            <person name="Zhao N."/>
            <person name="Ji M."/>
            <person name="Qiu Y."/>
            <person name="Yang B."/>
        </authorList>
    </citation>
    <scope>NUCLEOTIDE SEQUENCE [LARGE SCALE GENOMIC DNA]</scope>
    <source>
        <strain evidence="1">Ann1</strain>
    </source>
</reference>
<sequence>MSLINFVISENGVTKHTLSKCIEGNFVTSLEDFRVAANETLTKMIEESYDSSDIKNYDIEDDESDDDDEDVIQKPKKKRK</sequence>
<proteinExistence type="predicted"/>
<accession>A0ACC1D9I7</accession>
<evidence type="ECO:0000313" key="1">
    <source>
        <dbReference type="EMBL" id="KAJ0180525.1"/>
    </source>
</evidence>
<gene>
    <name evidence="1" type="ORF">K1T71_003929</name>
</gene>
<comment type="caution">
    <text evidence="1">The sequence shown here is derived from an EMBL/GenBank/DDBJ whole genome shotgun (WGS) entry which is preliminary data.</text>
</comment>
<dbReference type="Proteomes" id="UP000824533">
    <property type="component" value="Linkage Group LG06"/>
</dbReference>
<name>A0ACC1D9I7_9NEOP</name>
<dbReference type="EMBL" id="CM034392">
    <property type="protein sequence ID" value="KAJ0180525.1"/>
    <property type="molecule type" value="Genomic_DNA"/>
</dbReference>
<evidence type="ECO:0000313" key="2">
    <source>
        <dbReference type="Proteomes" id="UP000824533"/>
    </source>
</evidence>
<protein>
    <submittedName>
        <fullName evidence="1">Uncharacterized protein</fullName>
    </submittedName>
</protein>